<evidence type="ECO:0000313" key="3">
    <source>
        <dbReference type="EMBL" id="MPM35038.1"/>
    </source>
</evidence>
<dbReference type="EMBL" id="VSSQ01007160">
    <property type="protein sequence ID" value="MPM35038.1"/>
    <property type="molecule type" value="Genomic_DNA"/>
</dbReference>
<organism evidence="3">
    <name type="scientific">bioreactor metagenome</name>
    <dbReference type="NCBI Taxonomy" id="1076179"/>
    <lineage>
        <taxon>unclassified sequences</taxon>
        <taxon>metagenomes</taxon>
        <taxon>ecological metagenomes</taxon>
    </lineage>
</organism>
<comment type="caution">
    <text evidence="3">The sequence shown here is derived from an EMBL/GenBank/DDBJ whole genome shotgun (WGS) entry which is preliminary data.</text>
</comment>
<dbReference type="SUPFAM" id="SSF53041">
    <property type="entry name" value="Resolvase-like"/>
    <property type="match status" value="1"/>
</dbReference>
<dbReference type="AlphaFoldDB" id="A0A644Z440"/>
<protein>
    <submittedName>
        <fullName evidence="3">Uncharacterized protein</fullName>
    </submittedName>
</protein>
<dbReference type="Pfam" id="PF13408">
    <property type="entry name" value="Zn_ribbon_recom"/>
    <property type="match status" value="1"/>
</dbReference>
<evidence type="ECO:0000259" key="1">
    <source>
        <dbReference type="PROSITE" id="PS51736"/>
    </source>
</evidence>
<dbReference type="PANTHER" id="PTHR30461">
    <property type="entry name" value="DNA-INVERTASE FROM LAMBDOID PROPHAGE"/>
    <property type="match status" value="1"/>
</dbReference>
<dbReference type="InterPro" id="IPR050639">
    <property type="entry name" value="SSR_resolvase"/>
</dbReference>
<dbReference type="Gene3D" id="3.90.1750.20">
    <property type="entry name" value="Putative Large Serine Recombinase, Chain B, Domain 2"/>
    <property type="match status" value="1"/>
</dbReference>
<dbReference type="GO" id="GO:0000150">
    <property type="term" value="F:DNA strand exchange activity"/>
    <property type="evidence" value="ECO:0007669"/>
    <property type="project" value="InterPro"/>
</dbReference>
<dbReference type="InterPro" id="IPR038109">
    <property type="entry name" value="DNA_bind_recomb_sf"/>
</dbReference>
<dbReference type="InterPro" id="IPR025827">
    <property type="entry name" value="Zn_ribbon_recom_dom"/>
</dbReference>
<dbReference type="Gene3D" id="3.40.50.1390">
    <property type="entry name" value="Resolvase, N-terminal catalytic domain"/>
    <property type="match status" value="1"/>
</dbReference>
<dbReference type="Pfam" id="PF07508">
    <property type="entry name" value="Recombinase"/>
    <property type="match status" value="1"/>
</dbReference>
<dbReference type="GO" id="GO:0003677">
    <property type="term" value="F:DNA binding"/>
    <property type="evidence" value="ECO:0007669"/>
    <property type="project" value="InterPro"/>
</dbReference>
<evidence type="ECO:0000259" key="2">
    <source>
        <dbReference type="PROSITE" id="PS51737"/>
    </source>
</evidence>
<dbReference type="InterPro" id="IPR011109">
    <property type="entry name" value="DNA_bind_recombinase_dom"/>
</dbReference>
<name>A0A644Z440_9ZZZZ</name>
<dbReference type="InterPro" id="IPR006119">
    <property type="entry name" value="Resolv_N"/>
</dbReference>
<feature type="domain" description="Resolvase/invertase-type recombinase catalytic" evidence="1">
    <location>
        <begin position="4"/>
        <end position="154"/>
    </location>
</feature>
<proteinExistence type="predicted"/>
<accession>A0A644Z440</accession>
<reference evidence="3" key="1">
    <citation type="submission" date="2019-08" db="EMBL/GenBank/DDBJ databases">
        <authorList>
            <person name="Kucharzyk K."/>
            <person name="Murdoch R.W."/>
            <person name="Higgins S."/>
            <person name="Loffler F."/>
        </authorList>
    </citation>
    <scope>NUCLEOTIDE SEQUENCE</scope>
</reference>
<dbReference type="PROSITE" id="PS51736">
    <property type="entry name" value="RECOMBINASES_3"/>
    <property type="match status" value="1"/>
</dbReference>
<dbReference type="PANTHER" id="PTHR30461:SF23">
    <property type="entry name" value="DNA RECOMBINASE-RELATED"/>
    <property type="match status" value="1"/>
</dbReference>
<dbReference type="SMART" id="SM00857">
    <property type="entry name" value="Resolvase"/>
    <property type="match status" value="1"/>
</dbReference>
<gene>
    <name evidence="3" type="ORF">SDC9_81628</name>
</gene>
<dbReference type="InterPro" id="IPR036162">
    <property type="entry name" value="Resolvase-like_N_sf"/>
</dbReference>
<dbReference type="PROSITE" id="PS51737">
    <property type="entry name" value="RECOMBINASE_DNA_BIND"/>
    <property type="match status" value="1"/>
</dbReference>
<sequence length="531" mass="60976">MDYSAGLYIRLSKEDENEGQSESVTNQLSLLTSYAKEHNFPVFDTYIDDGWSGTTFDRPAFRRLIDDIELKHVNMVITKDLSRLGRDYILTGHYMERYFPENRVRYISILDGIDTGVESTANDITPFRALLNDLYAKDISKKIKSVKHDKQRKGLFIGGKPLYGYKKSEEKNKIAIDDVAAPLVRRIFGMALSGLSCRQIASQLNAEGIPSPALYAGVALGRRGPYCGMWSSERISDMLQNETYIGNMVQGRSAKLSYKSKRCMRQPRENWIVVEDTHEPIIGKDAFEKVQLLLKSRKTTRSRTYDYLLKGLIYCHECGYPLAVINRKNSKGEDCLYFVCRTYQRFTKAGVCTCHSIKAETVTQAVIRKVREVCENDLRAEMLLSEAKKAVEEALQTRGREQEAKALMTKKESLTALLDKIYMDRLSGILDEHDFERIYRRTKLERTALEKTLTELAAPDYKPEKQDELPIELANRFIESAWSNRELLVSLIKRIELTEDKQILIHFRFRQPETIAQRASLTIGDTNSIPY</sequence>
<feature type="domain" description="Recombinase" evidence="2">
    <location>
        <begin position="162"/>
        <end position="300"/>
    </location>
</feature>
<dbReference type="Pfam" id="PF00239">
    <property type="entry name" value="Resolvase"/>
    <property type="match status" value="1"/>
</dbReference>